<name>A0A8J2PAD7_9HEXA</name>
<dbReference type="PROSITE" id="PS50261">
    <property type="entry name" value="G_PROTEIN_RECEP_F2_4"/>
    <property type="match status" value="1"/>
</dbReference>
<protein>
    <recommendedName>
        <fullName evidence="6">G-protein coupled receptors family 2 profile 2 domain-containing protein</fullName>
    </recommendedName>
</protein>
<dbReference type="EMBL" id="CAJVCH010227277">
    <property type="protein sequence ID" value="CAG7732242.1"/>
    <property type="molecule type" value="Genomic_DNA"/>
</dbReference>
<dbReference type="OrthoDB" id="1100386at2759"/>
<keyword evidence="3 5" id="KW-1133">Transmembrane helix</keyword>
<dbReference type="InterPro" id="IPR052808">
    <property type="entry name" value="GPCR_Mth-like"/>
</dbReference>
<dbReference type="GO" id="GO:0004930">
    <property type="term" value="F:G protein-coupled receptor activity"/>
    <property type="evidence" value="ECO:0007669"/>
    <property type="project" value="InterPro"/>
</dbReference>
<comment type="caution">
    <text evidence="7">The sequence shown here is derived from an EMBL/GenBank/DDBJ whole genome shotgun (WGS) entry which is preliminary data.</text>
</comment>
<accession>A0A8J2PAD7</accession>
<evidence type="ECO:0000256" key="4">
    <source>
        <dbReference type="ARBA" id="ARBA00023136"/>
    </source>
</evidence>
<feature type="transmembrane region" description="Helical" evidence="5">
    <location>
        <begin position="142"/>
        <end position="163"/>
    </location>
</feature>
<comment type="subcellular location">
    <subcellularLocation>
        <location evidence="1">Membrane</location>
        <topology evidence="1">Multi-pass membrane protein</topology>
    </subcellularLocation>
</comment>
<dbReference type="CDD" id="cd15039">
    <property type="entry name" value="7tmB3_Methuselah-like"/>
    <property type="match status" value="1"/>
</dbReference>
<dbReference type="InterPro" id="IPR017981">
    <property type="entry name" value="GPCR_2-like_7TM"/>
</dbReference>
<feature type="transmembrane region" description="Helical" evidence="5">
    <location>
        <begin position="355"/>
        <end position="376"/>
    </location>
</feature>
<keyword evidence="8" id="KW-1185">Reference proteome</keyword>
<dbReference type="PANTHER" id="PTHR46953:SF1">
    <property type="entry name" value="G-PROTEIN COUPLED RECEPTOR MTH-LIKE 1-RELATED"/>
    <property type="match status" value="1"/>
</dbReference>
<evidence type="ECO:0000256" key="5">
    <source>
        <dbReference type="SAM" id="Phobius"/>
    </source>
</evidence>
<evidence type="ECO:0000256" key="2">
    <source>
        <dbReference type="ARBA" id="ARBA00022692"/>
    </source>
</evidence>
<feature type="transmembrane region" description="Helical" evidence="5">
    <location>
        <begin position="107"/>
        <end position="130"/>
    </location>
</feature>
<feature type="transmembrane region" description="Helical" evidence="5">
    <location>
        <begin position="277"/>
        <end position="301"/>
    </location>
</feature>
<dbReference type="Pfam" id="PF00002">
    <property type="entry name" value="7tm_2"/>
    <property type="match status" value="1"/>
</dbReference>
<evidence type="ECO:0000256" key="3">
    <source>
        <dbReference type="ARBA" id="ARBA00022989"/>
    </source>
</evidence>
<feature type="transmembrane region" description="Helical" evidence="5">
    <location>
        <begin position="322"/>
        <end position="343"/>
    </location>
</feature>
<reference evidence="7" key="1">
    <citation type="submission" date="2021-06" db="EMBL/GenBank/DDBJ databases">
        <authorList>
            <person name="Hodson N. C."/>
            <person name="Mongue J. A."/>
            <person name="Jaron S. K."/>
        </authorList>
    </citation>
    <scope>NUCLEOTIDE SEQUENCE</scope>
</reference>
<sequence>MYSSITMKSLRKEPIYFIHNPMNRCDRNATLHLNDKFCFRVQEDGNLWYQDRIFNWVKISRENYCIDTVRLLDSSNRKSMVDISKDSQIYGFVTCTPLYEYAYLGEVISILFGTGFIVGSAFLFLTFLAYAVLWKEQTIQGWIVMSHTATMFFWYFLLGVSILSDPKMPNRYLRSKLCVTFGILQHFFALSNFCWLAVISFNLFWSFRSMNAPKPRAKNIGQYMVCVAFGWGMPFLFVLASAILDLLYSYEPCNMVVVPEYGFEICFVSPSALGPYLYYPVAGVMSLNFIFFFVTACKLCEYKRRSTMTGKTLKTKTELFQLIGKLFFLTGFTWILDFATWIHSRLTGDSTGIPWYSGIVNFISVLQVVPICIIYISRPVLLSSLKTKFPGIANILSIVEKYATCSCLGCGSCAGKKSTTWLEASSKDDERSNLHLNKCQADATHNQLN</sequence>
<feature type="transmembrane region" description="Helical" evidence="5">
    <location>
        <begin position="225"/>
        <end position="248"/>
    </location>
</feature>
<evidence type="ECO:0000313" key="7">
    <source>
        <dbReference type="EMBL" id="CAG7732242.1"/>
    </source>
</evidence>
<gene>
    <name evidence="7" type="ORF">AFUS01_LOCUS20766</name>
</gene>
<organism evidence="7 8">
    <name type="scientific">Allacma fusca</name>
    <dbReference type="NCBI Taxonomy" id="39272"/>
    <lineage>
        <taxon>Eukaryota</taxon>
        <taxon>Metazoa</taxon>
        <taxon>Ecdysozoa</taxon>
        <taxon>Arthropoda</taxon>
        <taxon>Hexapoda</taxon>
        <taxon>Collembola</taxon>
        <taxon>Symphypleona</taxon>
        <taxon>Sminthuridae</taxon>
        <taxon>Allacma</taxon>
    </lineage>
</organism>
<dbReference type="GO" id="GO:0007166">
    <property type="term" value="P:cell surface receptor signaling pathway"/>
    <property type="evidence" value="ECO:0007669"/>
    <property type="project" value="InterPro"/>
</dbReference>
<feature type="domain" description="G-protein coupled receptors family 2 profile 2" evidence="6">
    <location>
        <begin position="108"/>
        <end position="379"/>
    </location>
</feature>
<dbReference type="InterPro" id="IPR000832">
    <property type="entry name" value="GPCR_2_secretin-like"/>
</dbReference>
<proteinExistence type="predicted"/>
<feature type="transmembrane region" description="Helical" evidence="5">
    <location>
        <begin position="183"/>
        <end position="205"/>
    </location>
</feature>
<dbReference type="GO" id="GO:0016020">
    <property type="term" value="C:membrane"/>
    <property type="evidence" value="ECO:0007669"/>
    <property type="project" value="UniProtKB-SubCell"/>
</dbReference>
<dbReference type="Proteomes" id="UP000708208">
    <property type="component" value="Unassembled WGS sequence"/>
</dbReference>
<dbReference type="AlphaFoldDB" id="A0A8J2PAD7"/>
<evidence type="ECO:0000256" key="1">
    <source>
        <dbReference type="ARBA" id="ARBA00004141"/>
    </source>
</evidence>
<keyword evidence="4 5" id="KW-0472">Membrane</keyword>
<dbReference type="PANTHER" id="PTHR46953">
    <property type="entry name" value="G-PROTEIN COUPLED RECEPTOR MTH-LIKE 1-RELATED"/>
    <property type="match status" value="1"/>
</dbReference>
<evidence type="ECO:0000313" key="8">
    <source>
        <dbReference type="Proteomes" id="UP000708208"/>
    </source>
</evidence>
<evidence type="ECO:0000259" key="6">
    <source>
        <dbReference type="PROSITE" id="PS50261"/>
    </source>
</evidence>
<keyword evidence="2 5" id="KW-0812">Transmembrane</keyword>